<evidence type="ECO:0000313" key="2">
    <source>
        <dbReference type="EMBL" id="ACV11760.1"/>
    </source>
</evidence>
<keyword evidence="1" id="KW-0812">Transmembrane</keyword>
<sequence length="159" mass="16934">MVNRTDPGSVGVVAGRVVGALTVVLTAVVMLTHGEAFYRSVRLLLAGLESDFDVPVELLFWANVALVAAGRYAFCYVLGSLIGVGYDWLDRPGVAFLAIVVVLIGTVDGIYGGMGAGNVLVGAGYLLAWLAYVPVFAWLLEEDDGRRQEAVRLDELGED</sequence>
<keyword evidence="3" id="KW-1185">Reference proteome</keyword>
<dbReference type="RefSeq" id="WP_015789334.1">
    <property type="nucleotide sequence ID" value="NC_013158.1"/>
</dbReference>
<dbReference type="OrthoDB" id="196825at2157"/>
<dbReference type="AlphaFoldDB" id="C7NQ16"/>
<name>C7NQ16_HALUD</name>
<protein>
    <submittedName>
        <fullName evidence="2">Uncharacterized protein</fullName>
    </submittedName>
</protein>
<dbReference type="eggNOG" id="arCOG13148">
    <property type="taxonomic scope" value="Archaea"/>
</dbReference>
<dbReference type="KEGG" id="hut:Huta_1585"/>
<keyword evidence="1" id="KW-0472">Membrane</keyword>
<evidence type="ECO:0000256" key="1">
    <source>
        <dbReference type="SAM" id="Phobius"/>
    </source>
</evidence>
<organism evidence="2 3">
    <name type="scientific">Halorhabdus utahensis (strain DSM 12940 / JCM 11049 / AX-2)</name>
    <dbReference type="NCBI Taxonomy" id="519442"/>
    <lineage>
        <taxon>Archaea</taxon>
        <taxon>Methanobacteriati</taxon>
        <taxon>Methanobacteriota</taxon>
        <taxon>Stenosarchaea group</taxon>
        <taxon>Halobacteria</taxon>
        <taxon>Halobacteriales</taxon>
        <taxon>Haloarculaceae</taxon>
        <taxon>Halorhabdus</taxon>
    </lineage>
</organism>
<dbReference type="STRING" id="519442.Huta_1585"/>
<dbReference type="GeneID" id="8383864"/>
<feature type="transmembrane region" description="Helical" evidence="1">
    <location>
        <begin position="94"/>
        <end position="114"/>
    </location>
</feature>
<evidence type="ECO:0000313" key="3">
    <source>
        <dbReference type="Proteomes" id="UP000002071"/>
    </source>
</evidence>
<keyword evidence="1" id="KW-1133">Transmembrane helix</keyword>
<dbReference type="EMBL" id="CP001687">
    <property type="protein sequence ID" value="ACV11760.1"/>
    <property type="molecule type" value="Genomic_DNA"/>
</dbReference>
<proteinExistence type="predicted"/>
<feature type="transmembrane region" description="Helical" evidence="1">
    <location>
        <begin position="120"/>
        <end position="140"/>
    </location>
</feature>
<dbReference type="HOGENOM" id="CLU_1745484_0_0_2"/>
<dbReference type="Proteomes" id="UP000002071">
    <property type="component" value="Chromosome"/>
</dbReference>
<feature type="transmembrane region" description="Helical" evidence="1">
    <location>
        <begin position="58"/>
        <end position="82"/>
    </location>
</feature>
<feature type="transmembrane region" description="Helical" evidence="1">
    <location>
        <begin position="12"/>
        <end position="38"/>
    </location>
</feature>
<reference evidence="2 3" key="1">
    <citation type="journal article" date="2009" name="Stand. Genomic Sci.">
        <title>Complete genome sequence of Halorhabdus utahensis type strain (AX-2).</title>
        <authorList>
            <person name="Anderson I."/>
            <person name="Tindall B.J."/>
            <person name="Pomrenke H."/>
            <person name="Goker M."/>
            <person name="Lapidus A."/>
            <person name="Nolan M."/>
            <person name="Copeland A."/>
            <person name="Glavina Del Rio T."/>
            <person name="Chen F."/>
            <person name="Tice H."/>
            <person name="Cheng J.F."/>
            <person name="Lucas S."/>
            <person name="Chertkov O."/>
            <person name="Bruce D."/>
            <person name="Brettin T."/>
            <person name="Detter J.C."/>
            <person name="Han C."/>
            <person name="Goodwin L."/>
            <person name="Land M."/>
            <person name="Hauser L."/>
            <person name="Chang Y.J."/>
            <person name="Jeffries C.D."/>
            <person name="Pitluck S."/>
            <person name="Pati A."/>
            <person name="Mavromatis K."/>
            <person name="Ivanova N."/>
            <person name="Ovchinnikova G."/>
            <person name="Chen A."/>
            <person name="Palaniappan K."/>
            <person name="Chain P."/>
            <person name="Rohde M."/>
            <person name="Bristow J."/>
            <person name="Eisen J.A."/>
            <person name="Markowitz V."/>
            <person name="Hugenholtz P."/>
            <person name="Kyrpides N.C."/>
            <person name="Klenk H.P."/>
        </authorList>
    </citation>
    <scope>NUCLEOTIDE SEQUENCE [LARGE SCALE GENOMIC DNA]</scope>
    <source>
        <strain evidence="3">DSM 12940 / JCM 11049 / AX-2</strain>
    </source>
</reference>
<accession>C7NQ16</accession>
<gene>
    <name evidence="2" type="ordered locus">Huta_1585</name>
</gene>